<evidence type="ECO:0000256" key="12">
    <source>
        <dbReference type="ARBA" id="ARBA00023014"/>
    </source>
</evidence>
<feature type="binding site" evidence="17">
    <location>
        <position position="134"/>
    </location>
    <ligand>
        <name>[4Fe-4S] cluster</name>
        <dbReference type="ChEBI" id="CHEBI:49883"/>
    </ligand>
</feature>
<dbReference type="GO" id="GO:0051539">
    <property type="term" value="F:4 iron, 4 sulfur cluster binding"/>
    <property type="evidence" value="ECO:0007669"/>
    <property type="project" value="UniProtKB-UniRule"/>
</dbReference>
<gene>
    <name evidence="17" type="primary">queH</name>
    <name evidence="18" type="ORF">SAMN05216313_105143</name>
</gene>
<evidence type="ECO:0000256" key="1">
    <source>
        <dbReference type="ARBA" id="ARBA00002268"/>
    </source>
</evidence>
<keyword evidence="10 17" id="KW-0560">Oxidoreductase</keyword>
<evidence type="ECO:0000256" key="11">
    <source>
        <dbReference type="ARBA" id="ARBA00023004"/>
    </source>
</evidence>
<keyword evidence="6 17" id="KW-0004">4Fe-4S</keyword>
<protein>
    <recommendedName>
        <fullName evidence="5 17">Epoxyqueuosine reductase QueH</fullName>
        <ecNumber evidence="4 17">1.17.99.6</ecNumber>
    </recommendedName>
    <alternativeName>
        <fullName evidence="15 17">Queuosine biosynthesis protein QueH</fullName>
    </alternativeName>
</protein>
<evidence type="ECO:0000256" key="10">
    <source>
        <dbReference type="ARBA" id="ARBA00023002"/>
    </source>
</evidence>
<keyword evidence="13 17" id="KW-1015">Disulfide bond</keyword>
<proteinExistence type="inferred from homology"/>
<dbReference type="PANTHER" id="PTHR36701">
    <property type="entry name" value="EPOXYQUEUOSINE REDUCTASE QUEH"/>
    <property type="match status" value="1"/>
</dbReference>
<accession>A0A1I0DYP2</accession>
<dbReference type="UniPathway" id="UPA00392"/>
<dbReference type="Pfam" id="PF02677">
    <property type="entry name" value="QueH"/>
    <property type="match status" value="1"/>
</dbReference>
<evidence type="ECO:0000256" key="15">
    <source>
        <dbReference type="ARBA" id="ARBA00031446"/>
    </source>
</evidence>
<dbReference type="Proteomes" id="UP000198508">
    <property type="component" value="Unassembled WGS sequence"/>
</dbReference>
<dbReference type="HAMAP" id="MF_02089">
    <property type="entry name" value="QueH"/>
    <property type="match status" value="1"/>
</dbReference>
<evidence type="ECO:0000256" key="16">
    <source>
        <dbReference type="ARBA" id="ARBA00047415"/>
    </source>
</evidence>
<evidence type="ECO:0000256" key="9">
    <source>
        <dbReference type="ARBA" id="ARBA00022785"/>
    </source>
</evidence>
<dbReference type="RefSeq" id="WP_092361780.1">
    <property type="nucleotide sequence ID" value="NZ_FOIM01000005.1"/>
</dbReference>
<dbReference type="GO" id="GO:0046872">
    <property type="term" value="F:metal ion binding"/>
    <property type="evidence" value="ECO:0007669"/>
    <property type="project" value="UniProtKB-KW"/>
</dbReference>
<dbReference type="STRING" id="460384.SAMN05216313_105143"/>
<dbReference type="PANTHER" id="PTHR36701:SF1">
    <property type="entry name" value="EPOXYQUEUOSINE REDUCTASE QUEH"/>
    <property type="match status" value="1"/>
</dbReference>
<feature type="binding site" evidence="17">
    <location>
        <position position="137"/>
    </location>
    <ligand>
        <name>[4Fe-4S] cluster</name>
        <dbReference type="ChEBI" id="CHEBI:49883"/>
    </ligand>
</feature>
<feature type="binding site" evidence="17">
    <location>
        <position position="49"/>
    </location>
    <ligand>
        <name>[4Fe-4S] cluster</name>
        <dbReference type="ChEBI" id="CHEBI:49883"/>
    </ligand>
</feature>
<comment type="catalytic activity">
    <reaction evidence="16 17">
        <text>epoxyqueuosine(34) in tRNA + AH2 = queuosine(34) in tRNA + A + H2O</text>
        <dbReference type="Rhea" id="RHEA:32159"/>
        <dbReference type="Rhea" id="RHEA-COMP:18571"/>
        <dbReference type="Rhea" id="RHEA-COMP:18582"/>
        <dbReference type="ChEBI" id="CHEBI:13193"/>
        <dbReference type="ChEBI" id="CHEBI:15377"/>
        <dbReference type="ChEBI" id="CHEBI:17499"/>
        <dbReference type="ChEBI" id="CHEBI:194431"/>
        <dbReference type="ChEBI" id="CHEBI:194443"/>
        <dbReference type="EC" id="1.17.99.6"/>
    </reaction>
</comment>
<evidence type="ECO:0000313" key="18">
    <source>
        <dbReference type="EMBL" id="SET37562.1"/>
    </source>
</evidence>
<keyword evidence="11 17" id="KW-0408">Iron</keyword>
<dbReference type="GO" id="GO:0052693">
    <property type="term" value="F:epoxyqueuosine reductase activity"/>
    <property type="evidence" value="ECO:0007669"/>
    <property type="project" value="UniProtKB-UniRule"/>
</dbReference>
<dbReference type="AlphaFoldDB" id="A0A1I0DYP2"/>
<sequence length="255" mass="29042">MERETTKNGRGADAGRPAQKRNYQRELDKVIEGLEREGKKPRLLLHSCCAPCSSYVLEYLSRYFTITLFYFNPNIYPPQEYQERIGEQERLIREMECAGALGIPVEFQGGEYEPEEFYRAVRGHEGDREGGERCFICYELRLRRAARAAAEGKFDYFTTTLSISPLKNAGKLNEIGERLAAEYGVPYLMSDFKKKNGYKRSTELSARYGLYRQDYCGCVFSREARRGKDGDAGTEGGAAEACEKACEKVDREVAD</sequence>
<evidence type="ECO:0000256" key="2">
    <source>
        <dbReference type="ARBA" id="ARBA00004691"/>
    </source>
</evidence>
<evidence type="ECO:0000256" key="7">
    <source>
        <dbReference type="ARBA" id="ARBA00022694"/>
    </source>
</evidence>
<organism evidence="18 19">
    <name type="scientific">Enterocloster lavalensis</name>
    <dbReference type="NCBI Taxonomy" id="460384"/>
    <lineage>
        <taxon>Bacteria</taxon>
        <taxon>Bacillati</taxon>
        <taxon>Bacillota</taxon>
        <taxon>Clostridia</taxon>
        <taxon>Lachnospirales</taxon>
        <taxon>Lachnospiraceae</taxon>
        <taxon>Enterocloster</taxon>
    </lineage>
</organism>
<evidence type="ECO:0000256" key="6">
    <source>
        <dbReference type="ARBA" id="ARBA00022485"/>
    </source>
</evidence>
<evidence type="ECO:0000256" key="14">
    <source>
        <dbReference type="ARBA" id="ARBA00023284"/>
    </source>
</evidence>
<keyword evidence="12 17" id="KW-0411">Iron-sulfur</keyword>
<evidence type="ECO:0000256" key="13">
    <source>
        <dbReference type="ARBA" id="ARBA00023157"/>
    </source>
</evidence>
<evidence type="ECO:0000313" key="19">
    <source>
        <dbReference type="Proteomes" id="UP000198508"/>
    </source>
</evidence>
<dbReference type="GO" id="GO:0008616">
    <property type="term" value="P:tRNA queuosine(34) biosynthetic process"/>
    <property type="evidence" value="ECO:0007669"/>
    <property type="project" value="UniProtKB-UniRule"/>
</dbReference>
<evidence type="ECO:0000256" key="3">
    <source>
        <dbReference type="ARBA" id="ARBA00008207"/>
    </source>
</evidence>
<dbReference type="GeneID" id="93276484"/>
<evidence type="ECO:0000256" key="17">
    <source>
        <dbReference type="HAMAP-Rule" id="MF_02089"/>
    </source>
</evidence>
<keyword evidence="19" id="KW-1185">Reference proteome</keyword>
<keyword evidence="14 17" id="KW-0676">Redox-active center</keyword>
<keyword evidence="8 17" id="KW-0479">Metal-binding</keyword>
<comment type="pathway">
    <text evidence="2 17">tRNA modification; tRNA-queuosine biosynthesis.</text>
</comment>
<keyword evidence="9 17" id="KW-0671">Queuosine biosynthesis</keyword>
<dbReference type="EMBL" id="FOIM01000005">
    <property type="protein sequence ID" value="SET37562.1"/>
    <property type="molecule type" value="Genomic_DNA"/>
</dbReference>
<feature type="binding site" evidence="17">
    <location>
        <position position="48"/>
    </location>
    <ligand>
        <name>[4Fe-4S] cluster</name>
        <dbReference type="ChEBI" id="CHEBI:49883"/>
    </ligand>
</feature>
<comment type="similarity">
    <text evidence="3 17">Belongs to the QueH family.</text>
</comment>
<reference evidence="19" key="1">
    <citation type="submission" date="2016-10" db="EMBL/GenBank/DDBJ databases">
        <authorList>
            <person name="Varghese N."/>
            <person name="Submissions S."/>
        </authorList>
    </citation>
    <scope>NUCLEOTIDE SEQUENCE [LARGE SCALE GENOMIC DNA]</scope>
    <source>
        <strain evidence="19">NLAE-zl-G277</strain>
    </source>
</reference>
<evidence type="ECO:0000256" key="4">
    <source>
        <dbReference type="ARBA" id="ARBA00012622"/>
    </source>
</evidence>
<evidence type="ECO:0000256" key="8">
    <source>
        <dbReference type="ARBA" id="ARBA00022723"/>
    </source>
</evidence>
<evidence type="ECO:0000256" key="5">
    <source>
        <dbReference type="ARBA" id="ARBA00016895"/>
    </source>
</evidence>
<comment type="function">
    <text evidence="1 17">Catalyzes the conversion of epoxyqueuosine (oQ) to queuosine (Q), which is a hypermodified base found in the wobble positions of tRNA(Asp), tRNA(Asn), tRNA(His) and tRNA(Tyr).</text>
</comment>
<name>A0A1I0DYP2_9FIRM</name>
<keyword evidence="7 17" id="KW-0819">tRNA processing</keyword>
<dbReference type="EC" id="1.17.99.6" evidence="4 17"/>
<feature type="disulfide bond" description="Redox-active" evidence="17">
    <location>
        <begin position="216"/>
        <end position="218"/>
    </location>
</feature>
<dbReference type="InterPro" id="IPR003828">
    <property type="entry name" value="QueH"/>
</dbReference>